<keyword evidence="8 13" id="KW-0067">ATP-binding</keyword>
<dbReference type="Pfam" id="PF13177">
    <property type="entry name" value="DNA_pol3_delta2"/>
    <property type="match status" value="1"/>
</dbReference>
<dbReference type="Proteomes" id="UP000298673">
    <property type="component" value="Chromosome"/>
</dbReference>
<dbReference type="InterPro" id="IPR027417">
    <property type="entry name" value="P-loop_NTPase"/>
</dbReference>
<dbReference type="Gene3D" id="1.10.8.60">
    <property type="match status" value="1"/>
</dbReference>
<evidence type="ECO:0000256" key="8">
    <source>
        <dbReference type="ARBA" id="ARBA00022840"/>
    </source>
</evidence>
<dbReference type="EMBL" id="CP034861">
    <property type="protein sequence ID" value="QCI24517.1"/>
    <property type="molecule type" value="Genomic_DNA"/>
</dbReference>
<dbReference type="GO" id="GO:0003887">
    <property type="term" value="F:DNA-directed DNA polymerase activity"/>
    <property type="evidence" value="ECO:0007669"/>
    <property type="project" value="UniProtKB-KW"/>
</dbReference>
<dbReference type="PANTHER" id="PTHR11669:SF0">
    <property type="entry name" value="PROTEIN STICHEL-LIKE 2"/>
    <property type="match status" value="1"/>
</dbReference>
<comment type="subunit">
    <text evidence="10 13">DNA polymerase III contains a core (composed of alpha, epsilon and theta chains) that associates with a tau subunit. This core dimerizes to form the POLIII' complex. PolIII' associates with the gamma complex (composed of gamma, delta, delta', psi and chi chains) and with the beta chain to form the complete DNA polymerase III complex.</text>
</comment>
<evidence type="ECO:0000256" key="11">
    <source>
        <dbReference type="ARBA" id="ARBA00037724"/>
    </source>
</evidence>
<keyword evidence="3 13" id="KW-0548">Nucleotidyltransferase</keyword>
<comment type="function">
    <text evidence="11 13">DNA polymerase III is a complex, multichain enzyme responsible for most of the replicative synthesis in bacteria. This DNA polymerase also exhibits 3' to 5' exonuclease activity.</text>
</comment>
<dbReference type="Gene3D" id="3.40.50.300">
    <property type="entry name" value="P-loop containing nucleotide triphosphate hydrolases"/>
    <property type="match status" value="1"/>
</dbReference>
<proteinExistence type="inferred from homology"/>
<reference evidence="15 16" key="2">
    <citation type="submission" date="2019-05" db="EMBL/GenBank/DDBJ databases">
        <title>Genome evolution of the obligate endosymbiont Buchnera aphidicola.</title>
        <authorList>
            <person name="Moran N.A."/>
        </authorList>
    </citation>
    <scope>NUCLEOTIDE SEQUENCE [LARGE SCALE GENOMIC DNA]</scope>
    <source>
        <strain evidence="15 16">Mst</strain>
    </source>
</reference>
<dbReference type="FunFam" id="1.20.272.10:FF:000003">
    <property type="entry name" value="DNA polymerase III subunit gamma/tau"/>
    <property type="match status" value="1"/>
</dbReference>
<dbReference type="InterPro" id="IPR022754">
    <property type="entry name" value="DNA_pol_III_gamma-3"/>
</dbReference>
<evidence type="ECO:0000256" key="10">
    <source>
        <dbReference type="ARBA" id="ARBA00026073"/>
    </source>
</evidence>
<evidence type="ECO:0000256" key="5">
    <source>
        <dbReference type="ARBA" id="ARBA00022723"/>
    </source>
</evidence>
<evidence type="ECO:0000313" key="15">
    <source>
        <dbReference type="EMBL" id="QCI24517.1"/>
    </source>
</evidence>
<keyword evidence="6 13" id="KW-0547">Nucleotide-binding</keyword>
<dbReference type="SUPFAM" id="SSF52540">
    <property type="entry name" value="P-loop containing nucleoside triphosphate hydrolases"/>
    <property type="match status" value="1"/>
</dbReference>
<comment type="catalytic activity">
    <reaction evidence="12 13">
        <text>DNA(n) + a 2'-deoxyribonucleoside 5'-triphosphate = DNA(n+1) + diphosphate</text>
        <dbReference type="Rhea" id="RHEA:22508"/>
        <dbReference type="Rhea" id="RHEA-COMP:17339"/>
        <dbReference type="Rhea" id="RHEA-COMP:17340"/>
        <dbReference type="ChEBI" id="CHEBI:33019"/>
        <dbReference type="ChEBI" id="CHEBI:61560"/>
        <dbReference type="ChEBI" id="CHEBI:173112"/>
        <dbReference type="EC" id="2.7.7.7"/>
    </reaction>
</comment>
<evidence type="ECO:0000256" key="12">
    <source>
        <dbReference type="ARBA" id="ARBA00049244"/>
    </source>
</evidence>
<evidence type="ECO:0000259" key="14">
    <source>
        <dbReference type="SMART" id="SM00382"/>
    </source>
</evidence>
<dbReference type="PRINTS" id="PR00300">
    <property type="entry name" value="CLPPROTEASEA"/>
</dbReference>
<dbReference type="InterPro" id="IPR003593">
    <property type="entry name" value="AAA+_ATPase"/>
</dbReference>
<dbReference type="CDD" id="cd18137">
    <property type="entry name" value="HLD_clamp_pol_III_gamma_tau"/>
    <property type="match status" value="1"/>
</dbReference>
<feature type="domain" description="AAA+ ATPase" evidence="14">
    <location>
        <begin position="37"/>
        <end position="177"/>
    </location>
</feature>
<dbReference type="NCBIfam" id="TIGR02397">
    <property type="entry name" value="dnaX_nterm"/>
    <property type="match status" value="1"/>
</dbReference>
<dbReference type="NCBIfam" id="NF011522">
    <property type="entry name" value="PRK14961.1"/>
    <property type="match status" value="1"/>
</dbReference>
<dbReference type="GO" id="GO:0046872">
    <property type="term" value="F:metal ion binding"/>
    <property type="evidence" value="ECO:0007669"/>
    <property type="project" value="UniProtKB-KW"/>
</dbReference>
<dbReference type="Pfam" id="PF22608">
    <property type="entry name" value="DNAX_ATPase_lid"/>
    <property type="match status" value="1"/>
</dbReference>
<sequence>MNYEILARKWRPQSFQDIIGQKNIVSAVSNGLSLGRVHHAWLFSGARGVGKTTISRLLAKSLNCKEGITAAPCRKCDICQDIEKGLCLDFIEIDAASRTKVEDIKEILDNIYYFPNKGRFKIYLIDEVHMLSRHSFNALLKTLEEPPKHVKFILATTDVDKIPKTIISRCLYFNLQLLSEENIFKHIKKILVKENIDFHENALKTISYYAQGSMRDALNLIEQAIQLGKGYISFNKVTEMLGIPTQKQSFLLTEALLNKNFKKIIFLLNEISHTGISWEKILIEMLHFLHHIAMLQSFPLIWEENQVKNFKYKINSIAKKTKKSDIQLCYKILLNGIKELEFAPSQKIGVEMTLLRAINEI</sequence>
<dbReference type="EC" id="2.7.7.7" evidence="13"/>
<protein>
    <recommendedName>
        <fullName evidence="13">DNA polymerase III subunit gamma/tau</fullName>
        <ecNumber evidence="13">2.7.7.7</ecNumber>
    </recommendedName>
</protein>
<dbReference type="SMART" id="SM00382">
    <property type="entry name" value="AAA"/>
    <property type="match status" value="1"/>
</dbReference>
<reference evidence="15 16" key="1">
    <citation type="submission" date="2018-12" db="EMBL/GenBank/DDBJ databases">
        <authorList>
            <person name="Chong R.A."/>
        </authorList>
    </citation>
    <scope>NUCLEOTIDE SEQUENCE [LARGE SCALE GENOMIC DNA]</scope>
    <source>
        <strain evidence="15 16">Mst</strain>
    </source>
</reference>
<keyword evidence="7" id="KW-0862">Zinc</keyword>
<evidence type="ECO:0000256" key="4">
    <source>
        <dbReference type="ARBA" id="ARBA00022705"/>
    </source>
</evidence>
<evidence type="ECO:0000256" key="9">
    <source>
        <dbReference type="ARBA" id="ARBA00022932"/>
    </source>
</evidence>
<evidence type="ECO:0000256" key="7">
    <source>
        <dbReference type="ARBA" id="ARBA00022833"/>
    </source>
</evidence>
<dbReference type="InterPro" id="IPR001270">
    <property type="entry name" value="ClpA/B"/>
</dbReference>
<dbReference type="GO" id="GO:0005524">
    <property type="term" value="F:ATP binding"/>
    <property type="evidence" value="ECO:0007669"/>
    <property type="project" value="UniProtKB-KW"/>
</dbReference>
<dbReference type="SUPFAM" id="SSF48019">
    <property type="entry name" value="post-AAA+ oligomerization domain-like"/>
    <property type="match status" value="1"/>
</dbReference>
<keyword evidence="4 13" id="KW-0235">DNA replication</keyword>
<dbReference type="RefSeq" id="WP_158343820.1">
    <property type="nucleotide sequence ID" value="NZ_CP034861.1"/>
</dbReference>
<dbReference type="Gene3D" id="1.20.272.10">
    <property type="match status" value="1"/>
</dbReference>
<evidence type="ECO:0000256" key="3">
    <source>
        <dbReference type="ARBA" id="ARBA00022695"/>
    </source>
</evidence>
<dbReference type="FunFam" id="1.10.8.60:FF:000013">
    <property type="entry name" value="DNA polymerase III subunit gamma/tau"/>
    <property type="match status" value="1"/>
</dbReference>
<dbReference type="AlphaFoldDB" id="A0A4D6Y544"/>
<keyword evidence="5" id="KW-0479">Metal-binding</keyword>
<accession>A0A4D6Y544</accession>
<name>A0A4D6Y544_9GAMM</name>
<comment type="similarity">
    <text evidence="1 13">Belongs to the DnaX/STICHEL family.</text>
</comment>
<dbReference type="CDD" id="cd00009">
    <property type="entry name" value="AAA"/>
    <property type="match status" value="1"/>
</dbReference>
<dbReference type="GO" id="GO:0006261">
    <property type="term" value="P:DNA-templated DNA replication"/>
    <property type="evidence" value="ECO:0007669"/>
    <property type="project" value="TreeGrafter"/>
</dbReference>
<organism evidence="15 16">
    <name type="scientific">Buchnera aphidicola</name>
    <name type="common">Muscaphis stroyani</name>
    <dbReference type="NCBI Taxonomy" id="1241869"/>
    <lineage>
        <taxon>Bacteria</taxon>
        <taxon>Pseudomonadati</taxon>
        <taxon>Pseudomonadota</taxon>
        <taxon>Gammaproteobacteria</taxon>
        <taxon>Enterobacterales</taxon>
        <taxon>Erwiniaceae</taxon>
        <taxon>Buchnera</taxon>
    </lineage>
</organism>
<evidence type="ECO:0000313" key="16">
    <source>
        <dbReference type="Proteomes" id="UP000298673"/>
    </source>
</evidence>
<dbReference type="Pfam" id="PF12169">
    <property type="entry name" value="DNA_pol3_gamma3"/>
    <property type="match status" value="1"/>
</dbReference>
<dbReference type="InterPro" id="IPR045085">
    <property type="entry name" value="HLD_clamp_pol_III_gamma_tau"/>
</dbReference>
<evidence type="ECO:0000256" key="2">
    <source>
        <dbReference type="ARBA" id="ARBA00022679"/>
    </source>
</evidence>
<evidence type="ECO:0000256" key="6">
    <source>
        <dbReference type="ARBA" id="ARBA00022741"/>
    </source>
</evidence>
<dbReference type="InterPro" id="IPR008921">
    <property type="entry name" value="DNA_pol3_clamp-load_cplx_C"/>
</dbReference>
<dbReference type="GO" id="GO:0009360">
    <property type="term" value="C:DNA polymerase III complex"/>
    <property type="evidence" value="ECO:0007669"/>
    <property type="project" value="InterPro"/>
</dbReference>
<gene>
    <name evidence="13 15" type="primary">dnaX</name>
    <name evidence="15" type="ORF">D9V75_02315</name>
</gene>
<keyword evidence="2 13" id="KW-0808">Transferase</keyword>
<dbReference type="PANTHER" id="PTHR11669">
    <property type="entry name" value="REPLICATION FACTOR C / DNA POLYMERASE III GAMMA-TAU SUBUNIT"/>
    <property type="match status" value="1"/>
</dbReference>
<evidence type="ECO:0000256" key="1">
    <source>
        <dbReference type="ARBA" id="ARBA00006360"/>
    </source>
</evidence>
<dbReference type="InterPro" id="IPR050238">
    <property type="entry name" value="DNA_Rep/Repair_Clamp_Loader"/>
</dbReference>
<dbReference type="GO" id="GO:0003677">
    <property type="term" value="F:DNA binding"/>
    <property type="evidence" value="ECO:0007669"/>
    <property type="project" value="InterPro"/>
</dbReference>
<dbReference type="InterPro" id="IPR012763">
    <property type="entry name" value="DNA_pol_III_sug/sutau_N"/>
</dbReference>
<dbReference type="OrthoDB" id="9810148at2"/>
<dbReference type="FunFam" id="3.40.50.300:FF:000014">
    <property type="entry name" value="DNA polymerase III subunit gamma/tau"/>
    <property type="match status" value="1"/>
</dbReference>
<evidence type="ECO:0000256" key="13">
    <source>
        <dbReference type="RuleBase" id="RU364063"/>
    </source>
</evidence>
<keyword evidence="9 13" id="KW-0239">DNA-directed DNA polymerase</keyword>